<dbReference type="CDD" id="cd09001">
    <property type="entry name" value="GH43_FsAxh1-like"/>
    <property type="match status" value="1"/>
</dbReference>
<evidence type="ECO:0000259" key="7">
    <source>
        <dbReference type="Pfam" id="PF17851"/>
    </source>
</evidence>
<accession>A0A6M4MIG6</accession>
<name>A0A6M4MIG6_9ALTE</name>
<dbReference type="InterPro" id="IPR051795">
    <property type="entry name" value="Glycosyl_Hydrlase_43"/>
</dbReference>
<feature type="domain" description="Beta-xylosidase C-terminal Concanavalin A-like" evidence="7">
    <location>
        <begin position="348"/>
        <end position="541"/>
    </location>
</feature>
<feature type="active site" description="Proton acceptor" evidence="4">
    <location>
        <position position="52"/>
    </location>
</feature>
<dbReference type="InterPro" id="IPR013320">
    <property type="entry name" value="ConA-like_dom_sf"/>
</dbReference>
<dbReference type="AlphaFoldDB" id="A0A6M4MIG6"/>
<evidence type="ECO:0000313" key="8">
    <source>
        <dbReference type="EMBL" id="QJR82812.1"/>
    </source>
</evidence>
<dbReference type="SUPFAM" id="SSF49899">
    <property type="entry name" value="Concanavalin A-like lectins/glucanases"/>
    <property type="match status" value="1"/>
</dbReference>
<feature type="active site" description="Proton donor" evidence="4">
    <location>
        <position position="220"/>
    </location>
</feature>
<dbReference type="Gene3D" id="2.60.120.200">
    <property type="match status" value="1"/>
</dbReference>
<reference evidence="9" key="1">
    <citation type="submission" date="2014-12" db="EMBL/GenBank/DDBJ databases">
        <title>Complete genome sequence of a multi-drug resistant Klebsiella pneumoniae.</title>
        <authorList>
            <person name="Hua X."/>
            <person name="Chen Q."/>
            <person name="Li X."/>
            <person name="Feng Y."/>
            <person name="Ruan Z."/>
            <person name="Yu Y."/>
        </authorList>
    </citation>
    <scope>NUCLEOTIDE SEQUENCE [LARGE SCALE GENOMIC DNA]</scope>
    <source>
        <strain evidence="9">5.12</strain>
    </source>
</reference>
<dbReference type="Pfam" id="PF17851">
    <property type="entry name" value="GH43_C2"/>
    <property type="match status" value="1"/>
</dbReference>
<evidence type="ECO:0000256" key="4">
    <source>
        <dbReference type="PIRSR" id="PIRSR606710-1"/>
    </source>
</evidence>
<gene>
    <name evidence="8" type="ORF">CA267_010135</name>
</gene>
<comment type="similarity">
    <text evidence="1 6">Belongs to the glycosyl hydrolase 43 family.</text>
</comment>
<dbReference type="InterPro" id="IPR041542">
    <property type="entry name" value="GH43_C2"/>
</dbReference>
<dbReference type="OrthoDB" id="9801455at2"/>
<evidence type="ECO:0000313" key="9">
    <source>
        <dbReference type="Proteomes" id="UP000219285"/>
    </source>
</evidence>
<dbReference type="Proteomes" id="UP000219285">
    <property type="component" value="Chromosome"/>
</dbReference>
<dbReference type="SUPFAM" id="SSF75005">
    <property type="entry name" value="Arabinanase/levansucrase/invertase"/>
    <property type="match status" value="1"/>
</dbReference>
<dbReference type="PANTHER" id="PTHR42812:SF12">
    <property type="entry name" value="BETA-XYLOSIDASE-RELATED"/>
    <property type="match status" value="1"/>
</dbReference>
<keyword evidence="9" id="KW-1185">Reference proteome</keyword>
<feature type="site" description="Important for catalytic activity, responsible for pKa modulation of the active site Glu and correct orientation of both the proton donor and substrate" evidence="5">
    <location>
        <position position="160"/>
    </location>
</feature>
<dbReference type="Gene3D" id="2.115.10.20">
    <property type="entry name" value="Glycosyl hydrolase domain, family 43"/>
    <property type="match status" value="1"/>
</dbReference>
<keyword evidence="3 6" id="KW-0326">Glycosidase</keyword>
<organism evidence="8 9">
    <name type="scientific">Alteromonas pelagimontana</name>
    <dbReference type="NCBI Taxonomy" id="1858656"/>
    <lineage>
        <taxon>Bacteria</taxon>
        <taxon>Pseudomonadati</taxon>
        <taxon>Pseudomonadota</taxon>
        <taxon>Gammaproteobacteria</taxon>
        <taxon>Alteromonadales</taxon>
        <taxon>Alteromonadaceae</taxon>
        <taxon>Alteromonas/Salinimonas group</taxon>
        <taxon>Alteromonas</taxon>
    </lineage>
</organism>
<evidence type="ECO:0000256" key="5">
    <source>
        <dbReference type="PIRSR" id="PIRSR606710-2"/>
    </source>
</evidence>
<dbReference type="InterPro" id="IPR006710">
    <property type="entry name" value="Glyco_hydro_43"/>
</dbReference>
<dbReference type="GO" id="GO:0005975">
    <property type="term" value="P:carbohydrate metabolic process"/>
    <property type="evidence" value="ECO:0007669"/>
    <property type="project" value="InterPro"/>
</dbReference>
<reference evidence="8 9" key="2">
    <citation type="submission" date="2020-04" db="EMBL/GenBank/DDBJ databases">
        <title>Complete genome sequence of Alteromonas pelagimontana 5.12T.</title>
        <authorList>
            <person name="Sinha R.K."/>
            <person name="Krishnan K.P."/>
            <person name="Kurian J.P."/>
        </authorList>
    </citation>
    <scope>NUCLEOTIDE SEQUENCE [LARGE SCALE GENOMIC DNA]</scope>
    <source>
        <strain evidence="8 9">5.12</strain>
    </source>
</reference>
<proteinExistence type="inferred from homology"/>
<protein>
    <submittedName>
        <fullName evidence="8">Glycosyl hydrolase 43 family protein</fullName>
    </submittedName>
</protein>
<sequence length="547" mass="60977">MLALLAPLILGCQQGNQTTTTAAVAVTDKRLWVSDMSNGEYRNPVLHLDYSDPDVVAVDGNYYMTASSFNTAPGLPVLHSTDLVNWKLINYALPKQVPLDHFATPRHGEGVWAPNIRFHDDKFWIFYPDPDFGIYVTTATDPAGQWSAPKLILPGQGLIDPTPLWDDDGKAYLLHAWAKSRAGFNNVLSLREMAPDTGWVSEDYTNVVDGNKLPGYRTIEGPKFYKRNGYYYIFAPAGGVETGWQTVFRAKAISGPYEARVVMDQGNTLINGPHQGAWVHTDENEDWFIHFQSRKAYGRIVHLQPLTWQSDWPVIGVDEDGDGVGEPVYTHTKPKTDKPGVIAPQPTTDEFNGKELGIQWQWNANSNDSWYRMDESRGVLRLLGQPKVEKTGDNLWMTPSLLLQKLPAPTFEVRTKFNLASSSKNAEGGLLMFGEDYAYVGIKPIDGQTHLVYGHCGGARTGCDESIEDYGPIKSESVELRYIVASDASVIFSYRTDANSRFTVVGEQFSAVRGRWVGAKVGLFSLADDTAAHIDVDYLRFLPQQRK</sequence>
<keyword evidence="2 6" id="KW-0378">Hydrolase</keyword>
<evidence type="ECO:0000256" key="6">
    <source>
        <dbReference type="RuleBase" id="RU361187"/>
    </source>
</evidence>
<dbReference type="PANTHER" id="PTHR42812">
    <property type="entry name" value="BETA-XYLOSIDASE"/>
    <property type="match status" value="1"/>
</dbReference>
<dbReference type="GO" id="GO:0004553">
    <property type="term" value="F:hydrolase activity, hydrolyzing O-glycosyl compounds"/>
    <property type="evidence" value="ECO:0007669"/>
    <property type="project" value="InterPro"/>
</dbReference>
<dbReference type="InterPro" id="IPR023296">
    <property type="entry name" value="Glyco_hydro_beta-prop_sf"/>
</dbReference>
<dbReference type="KEGG" id="apel:CA267_010135"/>
<dbReference type="Pfam" id="PF04616">
    <property type="entry name" value="Glyco_hydro_43"/>
    <property type="match status" value="1"/>
</dbReference>
<evidence type="ECO:0000256" key="2">
    <source>
        <dbReference type="ARBA" id="ARBA00022801"/>
    </source>
</evidence>
<evidence type="ECO:0000256" key="3">
    <source>
        <dbReference type="ARBA" id="ARBA00023295"/>
    </source>
</evidence>
<evidence type="ECO:0000256" key="1">
    <source>
        <dbReference type="ARBA" id="ARBA00009865"/>
    </source>
</evidence>
<dbReference type="EMBL" id="CP052766">
    <property type="protein sequence ID" value="QJR82812.1"/>
    <property type="molecule type" value="Genomic_DNA"/>
</dbReference>